<protein>
    <recommendedName>
        <fullName evidence="4">DUF3108 domain-containing protein</fullName>
    </recommendedName>
</protein>
<proteinExistence type="predicted"/>
<gene>
    <name evidence="2" type="ORF">LOC68_02685</name>
</gene>
<evidence type="ECO:0008006" key="4">
    <source>
        <dbReference type="Google" id="ProtNLM"/>
    </source>
</evidence>
<dbReference type="Proteomes" id="UP001139103">
    <property type="component" value="Unassembled WGS sequence"/>
</dbReference>
<evidence type="ECO:0000313" key="2">
    <source>
        <dbReference type="EMBL" id="MCC9627290.1"/>
    </source>
</evidence>
<feature type="chain" id="PRO_5040878675" description="DUF3108 domain-containing protein" evidence="1">
    <location>
        <begin position="26"/>
        <end position="267"/>
    </location>
</feature>
<evidence type="ECO:0000256" key="1">
    <source>
        <dbReference type="SAM" id="SignalP"/>
    </source>
</evidence>
<feature type="signal peptide" evidence="1">
    <location>
        <begin position="1"/>
        <end position="25"/>
    </location>
</feature>
<evidence type="ECO:0000313" key="3">
    <source>
        <dbReference type="Proteomes" id="UP001139103"/>
    </source>
</evidence>
<dbReference type="EMBL" id="JAJKFT010000002">
    <property type="protein sequence ID" value="MCC9627290.1"/>
    <property type="molecule type" value="Genomic_DNA"/>
</dbReference>
<name>A0A9X1MJ66_9BACT</name>
<reference evidence="2" key="1">
    <citation type="submission" date="2021-11" db="EMBL/GenBank/DDBJ databases">
        <title>Genome sequence.</title>
        <authorList>
            <person name="Sun Q."/>
        </authorList>
    </citation>
    <scope>NUCLEOTIDE SEQUENCE</scope>
    <source>
        <strain evidence="2">JC732</strain>
    </source>
</reference>
<keyword evidence="1" id="KW-0732">Signal</keyword>
<dbReference type="RefSeq" id="WP_230215383.1">
    <property type="nucleotide sequence ID" value="NZ_JAJKFT010000002.1"/>
</dbReference>
<organism evidence="2 3">
    <name type="scientific">Blastopirellula sediminis</name>
    <dbReference type="NCBI Taxonomy" id="2894196"/>
    <lineage>
        <taxon>Bacteria</taxon>
        <taxon>Pseudomonadati</taxon>
        <taxon>Planctomycetota</taxon>
        <taxon>Planctomycetia</taxon>
        <taxon>Pirellulales</taxon>
        <taxon>Pirellulaceae</taxon>
        <taxon>Blastopirellula</taxon>
    </lineage>
</organism>
<accession>A0A9X1MJ66</accession>
<comment type="caution">
    <text evidence="2">The sequence shown here is derived from an EMBL/GenBank/DDBJ whole genome shotgun (WGS) entry which is preliminary data.</text>
</comment>
<sequence length="267" mass="29904">MHVLKRASLLLFCLVPFLAPRPLVAAPNPWMSDIGEEEYGRTGEYPRTLEFTRAETHGRGILLSGGYRPVENLQISAAKADEDGPYFEMLFHSARDWDPQDLRFSSYGADFRVHSGDVIPHYDHLLRVEFQGEKFQMKRLPTDDKAVQALTPSVGSRVIAKHDVHATMFHQPPKGYAKSPRGGTEYDEVSILEFADNPKRVKLLRYPTYGPNKGVTQTKVVQEGDIYRGVNGSARVRKIVVPQTIEGIGRVGGWIEFEPVKPATGAE</sequence>
<dbReference type="AlphaFoldDB" id="A0A9X1MJ66"/>
<keyword evidence="3" id="KW-1185">Reference proteome</keyword>